<proteinExistence type="predicted"/>
<dbReference type="SUPFAM" id="SSF46767">
    <property type="entry name" value="Methylated DNA-protein cysteine methyltransferase, C-terminal domain"/>
    <property type="match status" value="1"/>
</dbReference>
<evidence type="ECO:0000256" key="1">
    <source>
        <dbReference type="ARBA" id="ARBA00022763"/>
    </source>
</evidence>
<sequence length="163" mass="17322">MARLVGSSRAARQVGGVLKRLPKGSKLPWYRVINRKGKISLTGDDLSRQRKALQAEEIKVGAGMVPDGVTRVGEVEGTVVGAPLFVGISISGTAPASRQVVTLVPVVTTCFTVLVINISLPSTLTAAFSRMRAFGWIPARLNGRVNWNGACLPSVRPTRCTAL</sequence>
<keyword evidence="3" id="KW-0489">Methyltransferase</keyword>
<comment type="caution">
    <text evidence="3">The sequence shown here is derived from an EMBL/GenBank/DDBJ whole genome shotgun (WGS) entry which is preliminary data.</text>
</comment>
<dbReference type="InterPro" id="IPR036217">
    <property type="entry name" value="MethylDNA_cys_MeTrfase_DNAb"/>
</dbReference>
<keyword evidence="1" id="KW-0227">DNA damage</keyword>
<name>A0A328TKJ8_9GAMM</name>
<dbReference type="EMBL" id="LJAM02000215">
    <property type="protein sequence ID" value="RAP71019.1"/>
    <property type="molecule type" value="Genomic_DNA"/>
</dbReference>
<dbReference type="Gene3D" id="1.10.10.10">
    <property type="entry name" value="Winged helix-like DNA-binding domain superfamily/Winged helix DNA-binding domain"/>
    <property type="match status" value="1"/>
</dbReference>
<dbReference type="InterPro" id="IPR036388">
    <property type="entry name" value="WH-like_DNA-bd_sf"/>
</dbReference>
<accession>A0A328TKJ8</accession>
<reference evidence="3" key="1">
    <citation type="submission" date="2018-04" db="EMBL/GenBank/DDBJ databases">
        <title>Genomes of the Obligate Erwinia dacicola and Facultative Enterobacter sp. OLF Endosymbionts of the Olive Fruit fly, Bactrocera oleae.</title>
        <authorList>
            <person name="Estes A.M."/>
            <person name="Hearn D.J."/>
            <person name="Agarwal S."/>
            <person name="Pierson E.A."/>
            <person name="Dunning-Hotopp J.C."/>
        </authorList>
    </citation>
    <scope>NUCLEOTIDE SEQUENCE [LARGE SCALE GENOMIC DNA]</scope>
    <source>
        <strain evidence="3">Oroville</strain>
    </source>
</reference>
<dbReference type="Pfam" id="PF01035">
    <property type="entry name" value="DNA_binding_1"/>
    <property type="match status" value="1"/>
</dbReference>
<dbReference type="GO" id="GO:0008168">
    <property type="term" value="F:methyltransferase activity"/>
    <property type="evidence" value="ECO:0007669"/>
    <property type="project" value="UniProtKB-KW"/>
</dbReference>
<gene>
    <name evidence="3" type="ORF">ACZ87_02171</name>
</gene>
<organism evidence="3 4">
    <name type="scientific">Candidatus Erwinia dacicola</name>
    <dbReference type="NCBI Taxonomy" id="252393"/>
    <lineage>
        <taxon>Bacteria</taxon>
        <taxon>Pseudomonadati</taxon>
        <taxon>Pseudomonadota</taxon>
        <taxon>Gammaproteobacteria</taxon>
        <taxon>Enterobacterales</taxon>
        <taxon>Erwiniaceae</taxon>
        <taxon>Erwinia</taxon>
    </lineage>
</organism>
<dbReference type="PANTHER" id="PTHR42942:SF1">
    <property type="entry name" value="ALKYLTRANSFERASE-LIKE PROTEIN 1"/>
    <property type="match status" value="1"/>
</dbReference>
<dbReference type="GO" id="GO:0006281">
    <property type="term" value="P:DNA repair"/>
    <property type="evidence" value="ECO:0007669"/>
    <property type="project" value="InterPro"/>
</dbReference>
<keyword evidence="4" id="KW-1185">Reference proteome</keyword>
<dbReference type="PANTHER" id="PTHR42942">
    <property type="entry name" value="6-O-METHYLGUANINE DNA METHYLTRANSFERASE"/>
    <property type="match status" value="1"/>
</dbReference>
<feature type="domain" description="Methylated-DNA-[protein]-cysteine S-methyltransferase DNA binding" evidence="2">
    <location>
        <begin position="1"/>
        <end position="57"/>
    </location>
</feature>
<dbReference type="GO" id="GO:0032259">
    <property type="term" value="P:methylation"/>
    <property type="evidence" value="ECO:0007669"/>
    <property type="project" value="UniProtKB-KW"/>
</dbReference>
<dbReference type="InterPro" id="IPR052520">
    <property type="entry name" value="ATL_DNA_repair"/>
</dbReference>
<dbReference type="AlphaFoldDB" id="A0A328TKJ8"/>
<evidence type="ECO:0000313" key="4">
    <source>
        <dbReference type="Proteomes" id="UP000244334"/>
    </source>
</evidence>
<dbReference type="CDD" id="cd06445">
    <property type="entry name" value="ATase"/>
    <property type="match status" value="1"/>
</dbReference>
<evidence type="ECO:0000313" key="3">
    <source>
        <dbReference type="EMBL" id="RAP71019.1"/>
    </source>
</evidence>
<dbReference type="InterPro" id="IPR014048">
    <property type="entry name" value="MethylDNA_cys_MeTrfase_DNA-bd"/>
</dbReference>
<protein>
    <submittedName>
        <fullName evidence="3">6-O-methylguanine DNA methyltransferase, DNA binding domain protein</fullName>
    </submittedName>
</protein>
<keyword evidence="3" id="KW-0808">Transferase</keyword>
<evidence type="ECO:0000259" key="2">
    <source>
        <dbReference type="Pfam" id="PF01035"/>
    </source>
</evidence>
<dbReference type="Proteomes" id="UP000244334">
    <property type="component" value="Unassembled WGS sequence"/>
</dbReference>